<sequence length="128" mass="13843">MANNHVQNSLHNTLQDETSSQLRQTAQHGTRTNAIVNTNGNNCRVNNGTHPVRPNGNQNANGQGNGNNGNNGNNGSGGRGGTRKTPLPMITGVVVTIRMRTDAEEEETITLERLHLPPESWNPESQEL</sequence>
<name>A0A392M7Y1_9FABA</name>
<evidence type="ECO:0000313" key="2">
    <source>
        <dbReference type="EMBL" id="MCH83580.1"/>
    </source>
</evidence>
<dbReference type="AlphaFoldDB" id="A0A392M7Y1"/>
<proteinExistence type="predicted"/>
<feature type="compositionally biased region" description="Gly residues" evidence="1">
    <location>
        <begin position="63"/>
        <end position="80"/>
    </location>
</feature>
<feature type="region of interest" description="Disordered" evidence="1">
    <location>
        <begin position="1"/>
        <end position="89"/>
    </location>
</feature>
<dbReference type="Proteomes" id="UP000265520">
    <property type="component" value="Unassembled WGS sequence"/>
</dbReference>
<evidence type="ECO:0000313" key="3">
    <source>
        <dbReference type="Proteomes" id="UP000265520"/>
    </source>
</evidence>
<evidence type="ECO:0000256" key="1">
    <source>
        <dbReference type="SAM" id="MobiDB-lite"/>
    </source>
</evidence>
<organism evidence="2 3">
    <name type="scientific">Trifolium medium</name>
    <dbReference type="NCBI Taxonomy" id="97028"/>
    <lineage>
        <taxon>Eukaryota</taxon>
        <taxon>Viridiplantae</taxon>
        <taxon>Streptophyta</taxon>
        <taxon>Embryophyta</taxon>
        <taxon>Tracheophyta</taxon>
        <taxon>Spermatophyta</taxon>
        <taxon>Magnoliopsida</taxon>
        <taxon>eudicotyledons</taxon>
        <taxon>Gunneridae</taxon>
        <taxon>Pentapetalae</taxon>
        <taxon>rosids</taxon>
        <taxon>fabids</taxon>
        <taxon>Fabales</taxon>
        <taxon>Fabaceae</taxon>
        <taxon>Papilionoideae</taxon>
        <taxon>50 kb inversion clade</taxon>
        <taxon>NPAAA clade</taxon>
        <taxon>Hologalegina</taxon>
        <taxon>IRL clade</taxon>
        <taxon>Trifolieae</taxon>
        <taxon>Trifolium</taxon>
    </lineage>
</organism>
<feature type="compositionally biased region" description="Polar residues" evidence="1">
    <location>
        <begin position="1"/>
        <end position="35"/>
    </location>
</feature>
<gene>
    <name evidence="2" type="ORF">A2U01_0004406</name>
</gene>
<keyword evidence="3" id="KW-1185">Reference proteome</keyword>
<dbReference type="EMBL" id="LXQA010005428">
    <property type="protein sequence ID" value="MCH83580.1"/>
    <property type="molecule type" value="Genomic_DNA"/>
</dbReference>
<feature type="region of interest" description="Disordered" evidence="1">
    <location>
        <begin position="106"/>
        <end position="128"/>
    </location>
</feature>
<comment type="caution">
    <text evidence="2">The sequence shown here is derived from an EMBL/GenBank/DDBJ whole genome shotgun (WGS) entry which is preliminary data.</text>
</comment>
<protein>
    <submittedName>
        <fullName evidence="2">Uncharacterized protein</fullName>
    </submittedName>
</protein>
<feature type="compositionally biased region" description="Low complexity" evidence="1">
    <location>
        <begin position="36"/>
        <end position="62"/>
    </location>
</feature>
<reference evidence="2 3" key="1">
    <citation type="journal article" date="2018" name="Front. Plant Sci.">
        <title>Red Clover (Trifolium pratense) and Zigzag Clover (T. medium) - A Picture of Genomic Similarities and Differences.</title>
        <authorList>
            <person name="Dluhosova J."/>
            <person name="Istvanek J."/>
            <person name="Nedelnik J."/>
            <person name="Repkova J."/>
        </authorList>
    </citation>
    <scope>NUCLEOTIDE SEQUENCE [LARGE SCALE GENOMIC DNA]</scope>
    <source>
        <strain evidence="3">cv. 10/8</strain>
        <tissue evidence="2">Leaf</tissue>
    </source>
</reference>
<accession>A0A392M7Y1</accession>